<dbReference type="RefSeq" id="WP_015325281.1">
    <property type="nucleotide sequence ID" value="NC_019977.1"/>
</dbReference>
<keyword evidence="3" id="KW-1185">Reference proteome</keyword>
<dbReference type="InterPro" id="IPR013096">
    <property type="entry name" value="Cupin_2"/>
</dbReference>
<reference evidence="3" key="1">
    <citation type="submission" date="2012-02" db="EMBL/GenBank/DDBJ databases">
        <title>Complete sequence of chromosome of Methanomethylovorans hollandica DSM 15978.</title>
        <authorList>
            <person name="Lucas S."/>
            <person name="Copeland A."/>
            <person name="Lapidus A."/>
            <person name="Glavina del Rio T."/>
            <person name="Dalin E."/>
            <person name="Tice H."/>
            <person name="Bruce D."/>
            <person name="Goodwin L."/>
            <person name="Pitluck S."/>
            <person name="Peters L."/>
            <person name="Mikhailova N."/>
            <person name="Held B."/>
            <person name="Kyrpides N."/>
            <person name="Mavromatis K."/>
            <person name="Ivanova N."/>
            <person name="Brettin T."/>
            <person name="Detter J.C."/>
            <person name="Han C."/>
            <person name="Larimer F."/>
            <person name="Land M."/>
            <person name="Hauser L."/>
            <person name="Markowitz V."/>
            <person name="Cheng J.-F."/>
            <person name="Hugenholtz P."/>
            <person name="Woyke T."/>
            <person name="Wu D."/>
            <person name="Spring S."/>
            <person name="Schroeder M."/>
            <person name="Brambilla E."/>
            <person name="Klenk H.-P."/>
            <person name="Eisen J.A."/>
        </authorList>
    </citation>
    <scope>NUCLEOTIDE SEQUENCE [LARGE SCALE GENOMIC DNA]</scope>
    <source>
        <strain evidence="3">DSM 15978 / NBRC 107637 / DMS1</strain>
    </source>
</reference>
<evidence type="ECO:0000259" key="1">
    <source>
        <dbReference type="Pfam" id="PF07883"/>
    </source>
</evidence>
<dbReference type="OrthoDB" id="41394at2157"/>
<dbReference type="AlphaFoldDB" id="L0KYC7"/>
<protein>
    <submittedName>
        <fullName evidence="2">Cupin domain-containing protein</fullName>
    </submittedName>
</protein>
<dbReference type="GeneID" id="14406454"/>
<dbReference type="Proteomes" id="UP000010866">
    <property type="component" value="Chromosome"/>
</dbReference>
<dbReference type="HOGENOM" id="CLU_141446_2_0_2"/>
<dbReference type="KEGG" id="mhz:Metho_1941"/>
<evidence type="ECO:0000313" key="2">
    <source>
        <dbReference type="EMBL" id="AGB50116.1"/>
    </source>
</evidence>
<dbReference type="PANTHER" id="PTHR37694:SF1">
    <property type="entry name" value="SLR8022 PROTEIN"/>
    <property type="match status" value="1"/>
</dbReference>
<name>L0KYC7_METHD</name>
<organism evidence="2 3">
    <name type="scientific">Methanomethylovorans hollandica (strain DSM 15978 / NBRC 107637 / DMS1)</name>
    <dbReference type="NCBI Taxonomy" id="867904"/>
    <lineage>
        <taxon>Archaea</taxon>
        <taxon>Methanobacteriati</taxon>
        <taxon>Methanobacteriota</taxon>
        <taxon>Stenosarchaea group</taxon>
        <taxon>Methanomicrobia</taxon>
        <taxon>Methanosarcinales</taxon>
        <taxon>Methanosarcinaceae</taxon>
        <taxon>Methanomethylovorans</taxon>
    </lineage>
</organism>
<dbReference type="InterPro" id="IPR014710">
    <property type="entry name" value="RmlC-like_jellyroll"/>
</dbReference>
<dbReference type="Gene3D" id="2.60.120.10">
    <property type="entry name" value="Jelly Rolls"/>
    <property type="match status" value="1"/>
</dbReference>
<dbReference type="InterPro" id="IPR011051">
    <property type="entry name" value="RmlC_Cupin_sf"/>
</dbReference>
<accession>L0KYC7</accession>
<sequence length="110" mass="12183">MQFLNKTPSGEVLTTSGLVNYQEEAVVSRTLSQTKNGTVTVFAFDEGQGLSEHTAPFDALVFLLEGEAQVNIQEKEHMIKAGEMIIMPANQPHSLMALKKFKMLLVMLRS</sequence>
<dbReference type="CDD" id="cd02230">
    <property type="entry name" value="cupin_HP0902-like"/>
    <property type="match status" value="1"/>
</dbReference>
<dbReference type="SUPFAM" id="SSF51182">
    <property type="entry name" value="RmlC-like cupins"/>
    <property type="match status" value="1"/>
</dbReference>
<feature type="domain" description="Cupin type-2" evidence="1">
    <location>
        <begin position="42"/>
        <end position="99"/>
    </location>
</feature>
<dbReference type="PANTHER" id="PTHR37694">
    <property type="entry name" value="SLR8022 PROTEIN"/>
    <property type="match status" value="1"/>
</dbReference>
<proteinExistence type="predicted"/>
<dbReference type="Pfam" id="PF07883">
    <property type="entry name" value="Cupin_2"/>
    <property type="match status" value="1"/>
</dbReference>
<dbReference type="STRING" id="867904.Metho_1941"/>
<dbReference type="EMBL" id="CP003362">
    <property type="protein sequence ID" value="AGB50116.1"/>
    <property type="molecule type" value="Genomic_DNA"/>
</dbReference>
<evidence type="ECO:0000313" key="3">
    <source>
        <dbReference type="Proteomes" id="UP000010866"/>
    </source>
</evidence>
<gene>
    <name evidence="2" type="ordered locus">Metho_1941</name>
</gene>